<dbReference type="Proteomes" id="UP000003280">
    <property type="component" value="Unassembled WGS sequence"/>
</dbReference>
<evidence type="ECO:0000313" key="9">
    <source>
        <dbReference type="EMBL" id="EFM24734.1"/>
    </source>
</evidence>
<reference evidence="9 10" key="1">
    <citation type="submission" date="2010-07" db="EMBL/GenBank/DDBJ databases">
        <authorList>
            <person name="Muzny D."/>
            <person name="Qin X."/>
            <person name="Deng J."/>
            <person name="Jiang H."/>
            <person name="Liu Y."/>
            <person name="Qu J."/>
            <person name="Song X.-Z."/>
            <person name="Zhang L."/>
            <person name="Thornton R."/>
            <person name="Coyle M."/>
            <person name="Francisco L."/>
            <person name="Jackson L."/>
            <person name="Javaid M."/>
            <person name="Korchina V."/>
            <person name="Kovar C."/>
            <person name="Mata R."/>
            <person name="Mathew T."/>
            <person name="Ngo R."/>
            <person name="Nguyen L."/>
            <person name="Nguyen N."/>
            <person name="Okwuonu G."/>
            <person name="Ongeri F."/>
            <person name="Pham C."/>
            <person name="Simmons D."/>
            <person name="Wilczek-Boney K."/>
            <person name="Hale W."/>
            <person name="Jakkamsetti A."/>
            <person name="Pham P."/>
            <person name="Ruth R."/>
            <person name="San Lucas F."/>
            <person name="Warren J."/>
            <person name="Zhang J."/>
            <person name="Zhao Z."/>
            <person name="Zhou C."/>
            <person name="Zhu D."/>
            <person name="Lee S."/>
            <person name="Bess C."/>
            <person name="Blankenburg K."/>
            <person name="Forbes L."/>
            <person name="Fu Q."/>
            <person name="Gubbala S."/>
            <person name="Hirani K."/>
            <person name="Jayaseelan J.C."/>
            <person name="Lara F."/>
            <person name="Munidasa M."/>
            <person name="Palculict T."/>
            <person name="Patil S."/>
            <person name="Pu L.-L."/>
            <person name="Saada N."/>
            <person name="Tang L."/>
            <person name="Weissenberger G."/>
            <person name="Zhu Y."/>
            <person name="Hemphill L."/>
            <person name="Shang Y."/>
            <person name="Youmans B."/>
            <person name="Ayvaz T."/>
            <person name="Ross M."/>
            <person name="Santibanez J."/>
            <person name="Aqrawi P."/>
            <person name="Gross S."/>
            <person name="Joshi V."/>
            <person name="Fowler G."/>
            <person name="Nazareth L."/>
            <person name="Reid J."/>
            <person name="Worley K."/>
            <person name="Petrosino J."/>
            <person name="Highlander S."/>
            <person name="Gibbs R."/>
        </authorList>
    </citation>
    <scope>NUCLEOTIDE SEQUENCE [LARGE SCALE GENOMIC DNA]</scope>
    <source>
        <strain evidence="9 10">ATCC BAA-1640</strain>
    </source>
</reference>
<dbReference type="RefSeq" id="WP_008902375.1">
    <property type="nucleotide sequence ID" value="NZ_GL397071.1"/>
</dbReference>
<dbReference type="NCBIfam" id="TIGR00644">
    <property type="entry name" value="recJ"/>
    <property type="match status" value="1"/>
</dbReference>
<dbReference type="InterPro" id="IPR004610">
    <property type="entry name" value="RecJ"/>
</dbReference>
<dbReference type="GO" id="GO:0006281">
    <property type="term" value="P:DNA repair"/>
    <property type="evidence" value="ECO:0007669"/>
    <property type="project" value="InterPro"/>
</dbReference>
<accession>E0NN61</accession>
<dbReference type="InterPro" id="IPR051673">
    <property type="entry name" value="SSDNA_exonuclease_RecJ"/>
</dbReference>
<gene>
    <name evidence="9" type="primary">recJ</name>
    <name evidence="9" type="ORF">HMPREF9225_1600</name>
</gene>
<feature type="domain" description="DDH" evidence="6">
    <location>
        <begin position="76"/>
        <end position="229"/>
    </location>
</feature>
<evidence type="ECO:0000256" key="4">
    <source>
        <dbReference type="ARBA" id="ARBA00022801"/>
    </source>
</evidence>
<dbReference type="OrthoDB" id="9809852at2"/>
<evidence type="ECO:0000256" key="2">
    <source>
        <dbReference type="ARBA" id="ARBA00019841"/>
    </source>
</evidence>
<comment type="similarity">
    <text evidence="1">Belongs to the RecJ family.</text>
</comment>
<comment type="caution">
    <text evidence="9">The sequence shown here is derived from an EMBL/GenBank/DDBJ whole genome shotgun (WGS) entry which is preliminary data.</text>
</comment>
<dbReference type="Gene3D" id="3.10.310.30">
    <property type="match status" value="1"/>
</dbReference>
<dbReference type="eggNOG" id="COG0608">
    <property type="taxonomic scope" value="Bacteria"/>
</dbReference>
<dbReference type="SUPFAM" id="SSF64182">
    <property type="entry name" value="DHH phosphoesterases"/>
    <property type="match status" value="1"/>
</dbReference>
<dbReference type="AlphaFoldDB" id="E0NN61"/>
<evidence type="ECO:0000256" key="1">
    <source>
        <dbReference type="ARBA" id="ARBA00005915"/>
    </source>
</evidence>
<evidence type="ECO:0000259" key="7">
    <source>
        <dbReference type="Pfam" id="PF02272"/>
    </source>
</evidence>
<dbReference type="GO" id="GO:0008409">
    <property type="term" value="F:5'-3' exonuclease activity"/>
    <property type="evidence" value="ECO:0007669"/>
    <property type="project" value="InterPro"/>
</dbReference>
<dbReference type="InterPro" id="IPR001667">
    <property type="entry name" value="DDH_dom"/>
</dbReference>
<evidence type="ECO:0000259" key="8">
    <source>
        <dbReference type="Pfam" id="PF17768"/>
    </source>
</evidence>
<organism evidence="9 10">
    <name type="scientific">Peptoniphilus duerdenii ATCC BAA-1640</name>
    <dbReference type="NCBI Taxonomy" id="862517"/>
    <lineage>
        <taxon>Bacteria</taxon>
        <taxon>Bacillati</taxon>
        <taxon>Bacillota</taxon>
        <taxon>Tissierellia</taxon>
        <taxon>Tissierellales</taxon>
        <taxon>Peptoniphilaceae</taxon>
        <taxon>Peptoniphilus</taxon>
    </lineage>
</organism>
<dbReference type="GO" id="GO:0006310">
    <property type="term" value="P:DNA recombination"/>
    <property type="evidence" value="ECO:0007669"/>
    <property type="project" value="InterPro"/>
</dbReference>
<dbReference type="PANTHER" id="PTHR30255:SF2">
    <property type="entry name" value="SINGLE-STRANDED-DNA-SPECIFIC EXONUCLEASE RECJ"/>
    <property type="match status" value="1"/>
</dbReference>
<dbReference type="Pfam" id="PF02272">
    <property type="entry name" value="DHHA1"/>
    <property type="match status" value="1"/>
</dbReference>
<evidence type="ECO:0000313" key="10">
    <source>
        <dbReference type="Proteomes" id="UP000003280"/>
    </source>
</evidence>
<keyword evidence="10" id="KW-1185">Reference proteome</keyword>
<keyword evidence="4 9" id="KW-0378">Hydrolase</keyword>
<feature type="domain" description="RecJ OB" evidence="8">
    <location>
        <begin position="454"/>
        <end position="574"/>
    </location>
</feature>
<dbReference type="InterPro" id="IPR041122">
    <property type="entry name" value="RecJ_OB"/>
</dbReference>
<dbReference type="Gene3D" id="3.90.1640.30">
    <property type="match status" value="1"/>
</dbReference>
<evidence type="ECO:0000259" key="6">
    <source>
        <dbReference type="Pfam" id="PF01368"/>
    </source>
</evidence>
<dbReference type="HOGENOM" id="CLU_009736_5_2_9"/>
<dbReference type="STRING" id="862517.HMPREF9225_1600"/>
<dbReference type="PANTHER" id="PTHR30255">
    <property type="entry name" value="SINGLE-STRANDED-DNA-SPECIFIC EXONUCLEASE RECJ"/>
    <property type="match status" value="1"/>
</dbReference>
<keyword evidence="5 9" id="KW-0269">Exonuclease</keyword>
<dbReference type="InterPro" id="IPR003156">
    <property type="entry name" value="DHHA1_dom"/>
</dbReference>
<protein>
    <recommendedName>
        <fullName evidence="2">Single-stranded-DNA-specific exonuclease RecJ</fullName>
    </recommendedName>
</protein>
<feature type="domain" description="DHHA1" evidence="7">
    <location>
        <begin position="350"/>
        <end position="437"/>
    </location>
</feature>
<proteinExistence type="inferred from homology"/>
<dbReference type="EMBL" id="AEEH01000048">
    <property type="protein sequence ID" value="EFM24734.1"/>
    <property type="molecule type" value="Genomic_DNA"/>
</dbReference>
<name>E0NN61_9FIRM</name>
<dbReference type="Pfam" id="PF01368">
    <property type="entry name" value="DHH"/>
    <property type="match status" value="1"/>
</dbReference>
<sequence length="578" mass="64922">MERWILKGNKENTLDIEKLNITKTTANLLSKRGIVTNEEAEHFLNIDYDDLETPLKMRDMIIAGNIVLSAKSSGKNIAIVGDYDVDGVMSTVILLKGLQTLGMNPIYRIPAREEGYGINNNIVDELKEKDVSLIITCDNGIAASETVKYAKSLGVDVIVTDHHEVPKIDGKDSIPAADAVLNPKRSDCDYPFKELCGAGVSFKLISYLYKIQGIDEEKEKALLPYVAVATICDMMNLVGENRIFVKYGLEILNSSTISGFDDIVKLSGFQKELDVSAIGFLIGPMINSAGRIETADIGVELFMSDSITKRTEIVELLKKLNTTRQSYTEEGFKKAIDFIETHEMQRKFPVLVVLDEDLHPAVAGIVAGRIKEKYYRPTIVLSGKDELKGSGRSIEAYDMFTKVSEIKSYLTAFGGHQMACGLTIQRENLRDFVKDLNNNSNLTREDLVKTIYLDDSLTLRDINFDFYDEIMRLKPFGKGNEDPIFGFKNLKIVRLDVLGKNKNVLKFTFTDGENYVEGIYFQTFDNFKKLMSSKYDGEELNYILQNKKELFIDVVASVDVNKFMGNTTLQLSIKSVRP</sequence>
<dbReference type="GO" id="GO:0003676">
    <property type="term" value="F:nucleic acid binding"/>
    <property type="evidence" value="ECO:0007669"/>
    <property type="project" value="InterPro"/>
</dbReference>
<keyword evidence="3" id="KW-0540">Nuclease</keyword>
<evidence type="ECO:0000256" key="5">
    <source>
        <dbReference type="ARBA" id="ARBA00022839"/>
    </source>
</evidence>
<dbReference type="InterPro" id="IPR038763">
    <property type="entry name" value="DHH_sf"/>
</dbReference>
<dbReference type="Pfam" id="PF17768">
    <property type="entry name" value="RecJ_OB"/>
    <property type="match status" value="1"/>
</dbReference>
<evidence type="ECO:0000256" key="3">
    <source>
        <dbReference type="ARBA" id="ARBA00022722"/>
    </source>
</evidence>